<sequence>MSFLSLASQSSYLNFVLRQSFRLMSSSHKKVAVVLSGCGVYDGSEIHEATCMLIHLSKAKAKVDVFAPDMDQDHVTNHATHKQVPEKRNCLVESARISRGNVTALSKLNPADYDALFFPGGFGAATNLCNFASASGDCKVIPDVEKAIKAFHDLQKPIGLCCIAPVLAARCIKGAHVTIGTDPGTAGAIEEMGAHHENCQITEVCVDQKNFIVTAPAYMCGTATIADIYENIGLLVQKVFSLIK</sequence>
<evidence type="ECO:0000313" key="2">
    <source>
        <dbReference type="Proteomes" id="UP000321570"/>
    </source>
</evidence>
<dbReference type="NCBIfam" id="NF008747">
    <property type="entry name" value="PRK11780.1"/>
    <property type="match status" value="1"/>
</dbReference>
<name>A0A564YNE2_HYMDI</name>
<keyword evidence="2" id="KW-1185">Reference proteome</keyword>
<dbReference type="Gene3D" id="3.40.50.880">
    <property type="match status" value="1"/>
</dbReference>
<reference evidence="1 2" key="1">
    <citation type="submission" date="2019-07" db="EMBL/GenBank/DDBJ databases">
        <authorList>
            <person name="Jastrzebski P J."/>
            <person name="Paukszto L."/>
            <person name="Jastrzebski P J."/>
        </authorList>
    </citation>
    <scope>NUCLEOTIDE SEQUENCE [LARGE SCALE GENOMIC DNA]</scope>
    <source>
        <strain evidence="1 2">WMS-il1</strain>
    </source>
</reference>
<dbReference type="SUPFAM" id="SSF52317">
    <property type="entry name" value="Class I glutamine amidotransferase-like"/>
    <property type="match status" value="1"/>
</dbReference>
<gene>
    <name evidence="1" type="ORF">WMSIL1_LOCUS7980</name>
</gene>
<proteinExistence type="predicted"/>
<accession>A0A564YNE2</accession>
<dbReference type="CDD" id="cd03133">
    <property type="entry name" value="GATase1_ES1"/>
    <property type="match status" value="1"/>
</dbReference>
<organism evidence="1 2">
    <name type="scientific">Hymenolepis diminuta</name>
    <name type="common">Rat tapeworm</name>
    <dbReference type="NCBI Taxonomy" id="6216"/>
    <lineage>
        <taxon>Eukaryota</taxon>
        <taxon>Metazoa</taxon>
        <taxon>Spiralia</taxon>
        <taxon>Lophotrochozoa</taxon>
        <taxon>Platyhelminthes</taxon>
        <taxon>Cestoda</taxon>
        <taxon>Eucestoda</taxon>
        <taxon>Cyclophyllidea</taxon>
        <taxon>Hymenolepididae</taxon>
        <taxon>Hymenolepis</taxon>
    </lineage>
</organism>
<evidence type="ECO:0000313" key="1">
    <source>
        <dbReference type="EMBL" id="VUZ48765.1"/>
    </source>
</evidence>
<protein>
    <recommendedName>
        <fullName evidence="3">DJ-1_PfpI domain-containing protein</fullName>
    </recommendedName>
</protein>
<dbReference type="PANTHER" id="PTHR10224:SF12">
    <property type="entry name" value="GLYOXALASE ELBB"/>
    <property type="match status" value="1"/>
</dbReference>
<evidence type="ECO:0008006" key="3">
    <source>
        <dbReference type="Google" id="ProtNLM"/>
    </source>
</evidence>
<dbReference type="Proteomes" id="UP000321570">
    <property type="component" value="Unassembled WGS sequence"/>
</dbReference>
<dbReference type="EMBL" id="CABIJS010000310">
    <property type="protein sequence ID" value="VUZ48765.1"/>
    <property type="molecule type" value="Genomic_DNA"/>
</dbReference>
<dbReference type="InterPro" id="IPR029062">
    <property type="entry name" value="Class_I_gatase-like"/>
</dbReference>
<dbReference type="PANTHER" id="PTHR10224">
    <property type="entry name" value="ES1 PROTEIN HOMOLOG, MITOCHONDRIAL"/>
    <property type="match status" value="1"/>
</dbReference>
<dbReference type="AlphaFoldDB" id="A0A564YNE2"/>